<evidence type="ECO:0000256" key="1">
    <source>
        <dbReference type="ARBA" id="ARBA00022618"/>
    </source>
</evidence>
<comment type="caution">
    <text evidence="6">The sequence shown here is derived from an EMBL/GenBank/DDBJ whole genome shotgun (WGS) entry which is preliminary data.</text>
</comment>
<keyword evidence="1 5" id="KW-0132">Cell division</keyword>
<dbReference type="InterPro" id="IPR007561">
    <property type="entry name" value="Cell_div_SepF/SepF-rel"/>
</dbReference>
<comment type="subunit">
    <text evidence="5">Homodimer. Interacts with FtsZ.</text>
</comment>
<dbReference type="InterPro" id="IPR023052">
    <property type="entry name" value="Cell_div_SepF"/>
</dbReference>
<dbReference type="Proteomes" id="UP000824139">
    <property type="component" value="Unassembled WGS sequence"/>
</dbReference>
<dbReference type="Pfam" id="PF04472">
    <property type="entry name" value="SepF"/>
    <property type="match status" value="1"/>
</dbReference>
<evidence type="ECO:0000313" key="6">
    <source>
        <dbReference type="EMBL" id="HIS83729.1"/>
    </source>
</evidence>
<evidence type="ECO:0000256" key="2">
    <source>
        <dbReference type="ARBA" id="ARBA00023210"/>
    </source>
</evidence>
<comment type="subcellular location">
    <subcellularLocation>
        <location evidence="5">Cytoplasm</location>
    </subcellularLocation>
    <text evidence="5">Localizes to the division site, in a FtsZ-dependent manner.</text>
</comment>
<reference evidence="6" key="1">
    <citation type="submission" date="2020-10" db="EMBL/GenBank/DDBJ databases">
        <authorList>
            <person name="Gilroy R."/>
        </authorList>
    </citation>
    <scope>NUCLEOTIDE SEQUENCE</scope>
    <source>
        <strain evidence="6">CHK152-2994</strain>
    </source>
</reference>
<dbReference type="GO" id="GO:0000917">
    <property type="term" value="P:division septum assembly"/>
    <property type="evidence" value="ECO:0007669"/>
    <property type="project" value="UniProtKB-KW"/>
</dbReference>
<dbReference type="Gene3D" id="3.30.110.150">
    <property type="entry name" value="SepF-like protein"/>
    <property type="match status" value="1"/>
</dbReference>
<accession>A0A9D1FX39</accession>
<keyword evidence="3 5" id="KW-0131">Cell cycle</keyword>
<name>A0A9D1FX39_9BACT</name>
<keyword evidence="5" id="KW-0963">Cytoplasm</keyword>
<organism evidence="6 7">
    <name type="scientific">Candidatus Scatenecus faecavium</name>
    <dbReference type="NCBI Taxonomy" id="2840915"/>
    <lineage>
        <taxon>Bacteria</taxon>
        <taxon>Candidatus Scatenecus</taxon>
    </lineage>
</organism>
<dbReference type="EMBL" id="DVJO01000195">
    <property type="protein sequence ID" value="HIS83729.1"/>
    <property type="molecule type" value="Genomic_DNA"/>
</dbReference>
<dbReference type="GO" id="GO:0043093">
    <property type="term" value="P:FtsZ-dependent cytokinesis"/>
    <property type="evidence" value="ECO:0007669"/>
    <property type="project" value="UniProtKB-UniRule"/>
</dbReference>
<dbReference type="HAMAP" id="MF_01197">
    <property type="entry name" value="SepF"/>
    <property type="match status" value="1"/>
</dbReference>
<keyword evidence="2 5" id="KW-0717">Septation</keyword>
<gene>
    <name evidence="5" type="primary">sepF</name>
    <name evidence="6" type="ORF">IAD41_09025</name>
</gene>
<evidence type="ECO:0000256" key="3">
    <source>
        <dbReference type="ARBA" id="ARBA00023306"/>
    </source>
</evidence>
<reference evidence="6" key="2">
    <citation type="journal article" date="2021" name="PeerJ">
        <title>Extensive microbial diversity within the chicken gut microbiome revealed by metagenomics and culture.</title>
        <authorList>
            <person name="Gilroy R."/>
            <person name="Ravi A."/>
            <person name="Getino M."/>
            <person name="Pursley I."/>
            <person name="Horton D.L."/>
            <person name="Alikhan N.F."/>
            <person name="Baker D."/>
            <person name="Gharbi K."/>
            <person name="Hall N."/>
            <person name="Watson M."/>
            <person name="Adriaenssens E.M."/>
            <person name="Foster-Nyarko E."/>
            <person name="Jarju S."/>
            <person name="Secka A."/>
            <person name="Antonio M."/>
            <person name="Oren A."/>
            <person name="Chaudhuri R.R."/>
            <person name="La Ragione R."/>
            <person name="Hildebrand F."/>
            <person name="Pallen M.J."/>
        </authorList>
    </citation>
    <scope>NUCLEOTIDE SEQUENCE</scope>
    <source>
        <strain evidence="6">CHK152-2994</strain>
    </source>
</reference>
<comment type="similarity">
    <text evidence="5">Belongs to the SepF family.</text>
</comment>
<proteinExistence type="inferred from homology"/>
<dbReference type="AlphaFoldDB" id="A0A9D1FX39"/>
<protein>
    <recommendedName>
        <fullName evidence="5">Cell division protein SepF</fullName>
    </recommendedName>
</protein>
<evidence type="ECO:0000313" key="7">
    <source>
        <dbReference type="Proteomes" id="UP000824139"/>
    </source>
</evidence>
<dbReference type="PANTHER" id="PTHR35798">
    <property type="entry name" value="CELL DIVISION PROTEIN SEPF"/>
    <property type="match status" value="1"/>
</dbReference>
<evidence type="ECO:0000256" key="4">
    <source>
        <dbReference type="ARBA" id="ARBA00044936"/>
    </source>
</evidence>
<evidence type="ECO:0000256" key="5">
    <source>
        <dbReference type="HAMAP-Rule" id="MF_01197"/>
    </source>
</evidence>
<dbReference type="PANTHER" id="PTHR35798:SF1">
    <property type="entry name" value="CELL DIVISION PROTEIN SEPF"/>
    <property type="match status" value="1"/>
</dbReference>
<sequence length="169" mass="19155">MAIVTDKIKSVVDFLVKGFEPRETIFDDMAEDDMEGGYDVQDNLAIDPAYSYQPKVEKTQEVKVVSHPNFRSGYEVRIMEPRSFDDAAQIVQHLKDRQTIVLNLHLLDKEQSQRTIDFVCGAAHALNGKPQKVGDLVFVFTPSNVTLSVDINANQNKFNDSLWRAPLQQ</sequence>
<comment type="function">
    <text evidence="4 5">Cell division protein that is part of the divisome complex and is recruited early to the Z-ring. Probably stimulates Z-ring formation, perhaps through the cross-linking of FtsZ protofilaments. Its function overlaps with FtsA.</text>
</comment>
<dbReference type="InterPro" id="IPR038594">
    <property type="entry name" value="SepF-like_sf"/>
</dbReference>
<dbReference type="GO" id="GO:0005737">
    <property type="term" value="C:cytoplasm"/>
    <property type="evidence" value="ECO:0007669"/>
    <property type="project" value="UniProtKB-SubCell"/>
</dbReference>